<reference evidence="1 2" key="1">
    <citation type="submission" date="2023-03" db="EMBL/GenBank/DDBJ databases">
        <title>Genome sequence of Lichtheimia ornata CBS 291.66.</title>
        <authorList>
            <person name="Mohabir J.T."/>
            <person name="Shea T.P."/>
            <person name="Kurbessoian T."/>
            <person name="Berby B."/>
            <person name="Fontaine J."/>
            <person name="Livny J."/>
            <person name="Gnirke A."/>
            <person name="Stajich J.E."/>
            <person name="Cuomo C.A."/>
        </authorList>
    </citation>
    <scope>NUCLEOTIDE SEQUENCE [LARGE SCALE GENOMIC DNA]</scope>
    <source>
        <strain evidence="1">CBS 291.66</strain>
    </source>
</reference>
<accession>A0AAD7V6R8</accession>
<dbReference type="RefSeq" id="XP_058345297.1">
    <property type="nucleotide sequence ID" value="XM_058483908.1"/>
</dbReference>
<evidence type="ECO:0000313" key="2">
    <source>
        <dbReference type="Proteomes" id="UP001234581"/>
    </source>
</evidence>
<comment type="caution">
    <text evidence="1">The sequence shown here is derived from an EMBL/GenBank/DDBJ whole genome shotgun (WGS) entry which is preliminary data.</text>
</comment>
<protein>
    <submittedName>
        <fullName evidence="1">Uncharacterized protein</fullName>
    </submittedName>
</protein>
<evidence type="ECO:0000313" key="1">
    <source>
        <dbReference type="EMBL" id="KAJ8660384.1"/>
    </source>
</evidence>
<keyword evidence="2" id="KW-1185">Reference proteome</keyword>
<dbReference type="AlphaFoldDB" id="A0AAD7V6R8"/>
<proteinExistence type="predicted"/>
<gene>
    <name evidence="1" type="ORF">O0I10_003841</name>
</gene>
<dbReference type="Proteomes" id="UP001234581">
    <property type="component" value="Unassembled WGS sequence"/>
</dbReference>
<organism evidence="1 2">
    <name type="scientific">Lichtheimia ornata</name>
    <dbReference type="NCBI Taxonomy" id="688661"/>
    <lineage>
        <taxon>Eukaryota</taxon>
        <taxon>Fungi</taxon>
        <taxon>Fungi incertae sedis</taxon>
        <taxon>Mucoromycota</taxon>
        <taxon>Mucoromycotina</taxon>
        <taxon>Mucoromycetes</taxon>
        <taxon>Mucorales</taxon>
        <taxon>Lichtheimiaceae</taxon>
        <taxon>Lichtheimia</taxon>
    </lineage>
</organism>
<name>A0AAD7V6R8_9FUNG</name>
<dbReference type="EMBL" id="JARTCD010000013">
    <property type="protein sequence ID" value="KAJ8660384.1"/>
    <property type="molecule type" value="Genomic_DNA"/>
</dbReference>
<sequence length="71" mass="8116">MSTNDVICRHNSTLGGGMAGAMENAGGFRAIMCKSLRRVVVVLIRCCHPRYLIWGIHPTDRDKYMHFWYDS</sequence>
<dbReference type="GeneID" id="83211254"/>